<dbReference type="SMART" id="SM00248">
    <property type="entry name" value="ANK"/>
    <property type="match status" value="2"/>
</dbReference>
<feature type="region of interest" description="Disordered" evidence="9">
    <location>
        <begin position="149"/>
        <end position="180"/>
    </location>
</feature>
<keyword evidence="7" id="KW-0040">ANK repeat</keyword>
<dbReference type="Pfam" id="PF12796">
    <property type="entry name" value="Ank_2"/>
    <property type="match status" value="1"/>
</dbReference>
<proteinExistence type="inferred from homology"/>
<evidence type="ECO:0000313" key="11">
    <source>
        <dbReference type="EMBL" id="KAK9917132.1"/>
    </source>
</evidence>
<evidence type="ECO:0000256" key="7">
    <source>
        <dbReference type="PROSITE-ProRule" id="PRU00023"/>
    </source>
</evidence>
<dbReference type="InterPro" id="IPR051681">
    <property type="entry name" value="Ser/Thr_Kinases-Pseudokinases"/>
</dbReference>
<dbReference type="PROSITE" id="PS00107">
    <property type="entry name" value="PROTEIN_KINASE_ATP"/>
    <property type="match status" value="1"/>
</dbReference>
<feature type="binding site" evidence="8">
    <location>
        <position position="233"/>
    </location>
    <ligand>
        <name>ATP</name>
        <dbReference type="ChEBI" id="CHEBI:30616"/>
    </ligand>
</feature>
<evidence type="ECO:0000256" key="9">
    <source>
        <dbReference type="SAM" id="MobiDB-lite"/>
    </source>
</evidence>
<keyword evidence="6 8" id="KW-0067">ATP-binding</keyword>
<dbReference type="InterPro" id="IPR017441">
    <property type="entry name" value="Protein_kinase_ATP_BS"/>
</dbReference>
<evidence type="ECO:0000256" key="6">
    <source>
        <dbReference type="ARBA" id="ARBA00022840"/>
    </source>
</evidence>
<reference evidence="11 12" key="1">
    <citation type="journal article" date="2024" name="Nat. Commun.">
        <title>Phylogenomics reveals the evolutionary origins of lichenization in chlorophyte algae.</title>
        <authorList>
            <person name="Puginier C."/>
            <person name="Libourel C."/>
            <person name="Otte J."/>
            <person name="Skaloud P."/>
            <person name="Haon M."/>
            <person name="Grisel S."/>
            <person name="Petersen M."/>
            <person name="Berrin J.G."/>
            <person name="Delaux P.M."/>
            <person name="Dal Grande F."/>
            <person name="Keller J."/>
        </authorList>
    </citation>
    <scope>NUCLEOTIDE SEQUENCE [LARGE SCALE GENOMIC DNA]</scope>
    <source>
        <strain evidence="11 12">SAG 216-7</strain>
    </source>
</reference>
<dbReference type="InterPro" id="IPR011009">
    <property type="entry name" value="Kinase-like_dom_sf"/>
</dbReference>
<dbReference type="InterPro" id="IPR036770">
    <property type="entry name" value="Ankyrin_rpt-contain_sf"/>
</dbReference>
<sequence>MLPSQQTLREEDHRHAITEILFFASIGDVARMKALSQKFNVCVSDASCCDYDKRTPLHLAAAEGQMAAAEWLLKKCCNPNPVDRFARTPLEDALIGNHEEMQRLLLSKGAKVYRKGIGLVDYKSPAKPMREHVSGSGSSQETTIRFLQESRTASGAEQRRPGAGHGSAPSSGSTGNMHARRQLKRESSLYILPDLLQRRSSELGGLELEELIGRGSFGRVYKAIWRGGTVAVKVLSHEGSRTAKLNALHESLVAAHVHHPNVVMTYQIHTVQHIEVPEDAPDAEDEAEMVLRSFRIRTLSESPRQSLEQQQSPPLPYNMAAGRVPRKSVFAGASTTEFGLVSGSSLDRWGDLNPDQAVRMALTGSLRTDSSMLTSLHSSTSAAAVASPFEVTVEQVMSPEQASRGVPEGRVAQLAKRMSLELGSAAAAASRGTSLRAVKSAEDAPTEAEAAAAAAEGGSVGFEALQTAEREPYSLEDADATVETLLLMEYADVGTLDQRIVQGRLKGDLVSMLLCLIDVSAGMSYLHSIGLLHSDLKGANVLLKSCAVTSSDPRGFLCKIADFGMSRILENNMTHVSTNTHGTVAYMSPEMLQHGAMAMPADVYSFAMLMLELWKGDIIYKGVNTHQVLFKVFSGLKPDVPADMPAGYRTLMEECWAADPQSRPSFQAILPRLRAMLATARAAAAAGEAGPQSP</sequence>
<dbReference type="SUPFAM" id="SSF48403">
    <property type="entry name" value="Ankyrin repeat"/>
    <property type="match status" value="1"/>
</dbReference>
<dbReference type="Pfam" id="PF00069">
    <property type="entry name" value="Pkinase"/>
    <property type="match status" value="1"/>
</dbReference>
<dbReference type="Gene3D" id="1.10.510.10">
    <property type="entry name" value="Transferase(Phosphotransferase) domain 1"/>
    <property type="match status" value="1"/>
</dbReference>
<feature type="repeat" description="ANK" evidence="7">
    <location>
        <begin position="52"/>
        <end position="84"/>
    </location>
</feature>
<keyword evidence="12" id="KW-1185">Reference proteome</keyword>
<dbReference type="InterPro" id="IPR008271">
    <property type="entry name" value="Ser/Thr_kinase_AS"/>
</dbReference>
<dbReference type="Gene3D" id="1.25.40.20">
    <property type="entry name" value="Ankyrin repeat-containing domain"/>
    <property type="match status" value="1"/>
</dbReference>
<evidence type="ECO:0000256" key="4">
    <source>
        <dbReference type="ARBA" id="ARBA00022741"/>
    </source>
</evidence>
<comment type="similarity">
    <text evidence="1">Belongs to the protein kinase superfamily. TKL Ser/Thr protein kinase family.</text>
</comment>
<dbReference type="PROSITE" id="PS50011">
    <property type="entry name" value="PROTEIN_KINASE_DOM"/>
    <property type="match status" value="1"/>
</dbReference>
<dbReference type="PROSITE" id="PS50088">
    <property type="entry name" value="ANK_REPEAT"/>
    <property type="match status" value="1"/>
</dbReference>
<dbReference type="InterPro" id="IPR001245">
    <property type="entry name" value="Ser-Thr/Tyr_kinase_cat_dom"/>
</dbReference>
<evidence type="ECO:0000256" key="3">
    <source>
        <dbReference type="ARBA" id="ARBA00022679"/>
    </source>
</evidence>
<dbReference type="Pfam" id="PF07714">
    <property type="entry name" value="PK_Tyr_Ser-Thr"/>
    <property type="match status" value="1"/>
</dbReference>
<organism evidence="11 12">
    <name type="scientific">Coccomyxa subellipsoidea</name>
    <dbReference type="NCBI Taxonomy" id="248742"/>
    <lineage>
        <taxon>Eukaryota</taxon>
        <taxon>Viridiplantae</taxon>
        <taxon>Chlorophyta</taxon>
        <taxon>core chlorophytes</taxon>
        <taxon>Trebouxiophyceae</taxon>
        <taxon>Trebouxiophyceae incertae sedis</taxon>
        <taxon>Coccomyxaceae</taxon>
        <taxon>Coccomyxa</taxon>
    </lineage>
</organism>
<dbReference type="PANTHER" id="PTHR44329">
    <property type="entry name" value="SERINE/THREONINE-PROTEIN KINASE TNNI3K-RELATED"/>
    <property type="match status" value="1"/>
</dbReference>
<evidence type="ECO:0000256" key="5">
    <source>
        <dbReference type="ARBA" id="ARBA00022777"/>
    </source>
</evidence>
<feature type="domain" description="Protein kinase" evidence="10">
    <location>
        <begin position="206"/>
        <end position="677"/>
    </location>
</feature>
<dbReference type="SUPFAM" id="SSF56112">
    <property type="entry name" value="Protein kinase-like (PK-like)"/>
    <property type="match status" value="1"/>
</dbReference>
<keyword evidence="5" id="KW-0418">Kinase</keyword>
<name>A0ABR2YZR0_9CHLO</name>
<keyword evidence="3" id="KW-0808">Transferase</keyword>
<evidence type="ECO:0000259" key="10">
    <source>
        <dbReference type="PROSITE" id="PS50011"/>
    </source>
</evidence>
<dbReference type="InterPro" id="IPR000719">
    <property type="entry name" value="Prot_kinase_dom"/>
</dbReference>
<keyword evidence="2" id="KW-0723">Serine/threonine-protein kinase</keyword>
<keyword evidence="4 8" id="KW-0547">Nucleotide-binding</keyword>
<evidence type="ECO:0000256" key="1">
    <source>
        <dbReference type="ARBA" id="ARBA00005843"/>
    </source>
</evidence>
<dbReference type="PROSITE" id="PS00108">
    <property type="entry name" value="PROTEIN_KINASE_ST"/>
    <property type="match status" value="1"/>
</dbReference>
<evidence type="ECO:0000313" key="12">
    <source>
        <dbReference type="Proteomes" id="UP001491310"/>
    </source>
</evidence>
<evidence type="ECO:0000256" key="2">
    <source>
        <dbReference type="ARBA" id="ARBA00022527"/>
    </source>
</evidence>
<dbReference type="SMART" id="SM00220">
    <property type="entry name" value="S_TKc"/>
    <property type="match status" value="1"/>
</dbReference>
<protein>
    <recommendedName>
        <fullName evidence="10">Protein kinase domain-containing protein</fullName>
    </recommendedName>
</protein>
<accession>A0ABR2YZR0</accession>
<comment type="caution">
    <text evidence="11">The sequence shown here is derived from an EMBL/GenBank/DDBJ whole genome shotgun (WGS) entry which is preliminary data.</text>
</comment>
<dbReference type="Proteomes" id="UP001491310">
    <property type="component" value="Unassembled WGS sequence"/>
</dbReference>
<evidence type="ECO:0000256" key="8">
    <source>
        <dbReference type="PROSITE-ProRule" id="PRU10141"/>
    </source>
</evidence>
<dbReference type="PROSITE" id="PS50297">
    <property type="entry name" value="ANK_REP_REGION"/>
    <property type="match status" value="1"/>
</dbReference>
<dbReference type="EMBL" id="JALJOT010000002">
    <property type="protein sequence ID" value="KAK9917132.1"/>
    <property type="molecule type" value="Genomic_DNA"/>
</dbReference>
<gene>
    <name evidence="11" type="ORF">WJX75_001207</name>
</gene>
<dbReference type="InterPro" id="IPR002110">
    <property type="entry name" value="Ankyrin_rpt"/>
</dbReference>
<dbReference type="Gene3D" id="3.30.200.20">
    <property type="entry name" value="Phosphorylase Kinase, domain 1"/>
    <property type="match status" value="1"/>
</dbReference>